<keyword evidence="2" id="KW-1185">Reference proteome</keyword>
<evidence type="ECO:0000313" key="2">
    <source>
        <dbReference type="Proteomes" id="UP000732380"/>
    </source>
</evidence>
<protein>
    <submittedName>
        <fullName evidence="1">Uncharacterized protein</fullName>
    </submittedName>
</protein>
<comment type="caution">
    <text evidence="1">The sequence shown here is derived from an EMBL/GenBank/DDBJ whole genome shotgun (WGS) entry which is preliminary data.</text>
</comment>
<dbReference type="Proteomes" id="UP000732380">
    <property type="component" value="Unassembled WGS sequence"/>
</dbReference>
<sequence length="152" mass="16824">MAVCWRSIAEEVEEILVGETFEKSNPLRYSGLLFSNVSPTSKPVTPDQPQLTPLEVSSISELVHLFVIGLQDKSLAVEAVNHGVLMTDSFRSALQIIKKSSGRLDVKANMARAMAQQTRFKLMEEWIGQCSGRSANEELSRAYGLPDGLFDH</sequence>
<accession>A0A9P7Q0D6</accession>
<evidence type="ECO:0000313" key="1">
    <source>
        <dbReference type="EMBL" id="KAG6113453.1"/>
    </source>
</evidence>
<organism evidence="1 2">
    <name type="scientific">Claviceps humidiphila</name>
    <dbReference type="NCBI Taxonomy" id="1294629"/>
    <lineage>
        <taxon>Eukaryota</taxon>
        <taxon>Fungi</taxon>
        <taxon>Dikarya</taxon>
        <taxon>Ascomycota</taxon>
        <taxon>Pezizomycotina</taxon>
        <taxon>Sordariomycetes</taxon>
        <taxon>Hypocreomycetidae</taxon>
        <taxon>Hypocreales</taxon>
        <taxon>Clavicipitaceae</taxon>
        <taxon>Claviceps</taxon>
    </lineage>
</organism>
<dbReference type="EMBL" id="SRQM01000296">
    <property type="protein sequence ID" value="KAG6113453.1"/>
    <property type="molecule type" value="Genomic_DNA"/>
</dbReference>
<name>A0A9P7Q0D6_9HYPO</name>
<gene>
    <name evidence="1" type="ORF">E4U13_003771</name>
</gene>
<reference evidence="1 2" key="1">
    <citation type="journal article" date="2020" name="bioRxiv">
        <title>Whole genome comparisons of ergot fungi reveals the divergence and evolution of species within the genus Claviceps are the result of varying mechanisms driving genome evolution and host range expansion.</title>
        <authorList>
            <person name="Wyka S.A."/>
            <person name="Mondo S.J."/>
            <person name="Liu M."/>
            <person name="Dettman J."/>
            <person name="Nalam V."/>
            <person name="Broders K.D."/>
        </authorList>
    </citation>
    <scope>NUCLEOTIDE SEQUENCE [LARGE SCALE GENOMIC DNA]</scope>
    <source>
        <strain evidence="1 2">LM576</strain>
    </source>
</reference>
<dbReference type="AlphaFoldDB" id="A0A9P7Q0D6"/>
<proteinExistence type="predicted"/>